<dbReference type="InterPro" id="IPR029058">
    <property type="entry name" value="AB_hydrolase_fold"/>
</dbReference>
<evidence type="ECO:0000256" key="5">
    <source>
        <dbReference type="ARBA" id="ARBA00022801"/>
    </source>
</evidence>
<keyword evidence="7" id="KW-1133">Transmembrane helix</keyword>
<protein>
    <submittedName>
        <fullName evidence="8">Uncharacterized protein</fullName>
    </submittedName>
</protein>
<proteinExistence type="inferred from homology"/>
<dbReference type="PANTHER" id="PTHR11802">
    <property type="entry name" value="SERINE PROTEASE FAMILY S10 SERINE CARBOXYPEPTIDASE"/>
    <property type="match status" value="1"/>
</dbReference>
<dbReference type="Gene3D" id="3.40.50.1820">
    <property type="entry name" value="alpha/beta hydrolase"/>
    <property type="match status" value="1"/>
</dbReference>
<evidence type="ECO:0000313" key="8">
    <source>
        <dbReference type="EMBL" id="CAF4848872.1"/>
    </source>
</evidence>
<dbReference type="EMBL" id="CAJOBZ010000015">
    <property type="protein sequence ID" value="CAF4848872.1"/>
    <property type="molecule type" value="Genomic_DNA"/>
</dbReference>
<organism evidence="8 9">
    <name type="scientific">Pieris macdunnoughi</name>
    <dbReference type="NCBI Taxonomy" id="345717"/>
    <lineage>
        <taxon>Eukaryota</taxon>
        <taxon>Metazoa</taxon>
        <taxon>Ecdysozoa</taxon>
        <taxon>Arthropoda</taxon>
        <taxon>Hexapoda</taxon>
        <taxon>Insecta</taxon>
        <taxon>Pterygota</taxon>
        <taxon>Neoptera</taxon>
        <taxon>Endopterygota</taxon>
        <taxon>Lepidoptera</taxon>
        <taxon>Glossata</taxon>
        <taxon>Ditrysia</taxon>
        <taxon>Papilionoidea</taxon>
        <taxon>Pieridae</taxon>
        <taxon>Pierinae</taxon>
        <taxon>Pieris</taxon>
    </lineage>
</organism>
<dbReference type="InterPro" id="IPR001563">
    <property type="entry name" value="Peptidase_S10"/>
</dbReference>
<reference evidence="8" key="1">
    <citation type="submission" date="2021-02" db="EMBL/GenBank/DDBJ databases">
        <authorList>
            <person name="Steward A R."/>
        </authorList>
    </citation>
    <scope>NUCLEOTIDE SEQUENCE</scope>
</reference>
<accession>A0A821RX70</accession>
<dbReference type="PANTHER" id="PTHR11802:SF3">
    <property type="entry name" value="RETINOID-INDUCIBLE SERINE CARBOXYPEPTIDASE"/>
    <property type="match status" value="1"/>
</dbReference>
<comment type="caution">
    <text evidence="8">The sequence shown here is derived from an EMBL/GenBank/DDBJ whole genome shotgun (WGS) entry which is preliminary data.</text>
</comment>
<gene>
    <name evidence="8" type="ORF">PMACD_LOCUS6877</name>
</gene>
<comment type="similarity">
    <text evidence="1">Belongs to the peptidase S10 family.</text>
</comment>
<keyword evidence="2" id="KW-0121">Carboxypeptidase</keyword>
<evidence type="ECO:0000256" key="1">
    <source>
        <dbReference type="ARBA" id="ARBA00009431"/>
    </source>
</evidence>
<keyword evidence="7" id="KW-0812">Transmembrane</keyword>
<dbReference type="GO" id="GO:0006508">
    <property type="term" value="P:proteolysis"/>
    <property type="evidence" value="ECO:0007669"/>
    <property type="project" value="UniProtKB-KW"/>
</dbReference>
<dbReference type="AlphaFoldDB" id="A0A821RX70"/>
<evidence type="ECO:0000256" key="6">
    <source>
        <dbReference type="ARBA" id="ARBA00023180"/>
    </source>
</evidence>
<dbReference type="GO" id="GO:0004185">
    <property type="term" value="F:serine-type carboxypeptidase activity"/>
    <property type="evidence" value="ECO:0007669"/>
    <property type="project" value="InterPro"/>
</dbReference>
<keyword evidence="5" id="KW-0378">Hydrolase</keyword>
<keyword evidence="6" id="KW-0325">Glycoprotein</keyword>
<dbReference type="SUPFAM" id="SSF53474">
    <property type="entry name" value="alpha/beta-Hydrolases"/>
    <property type="match status" value="1"/>
</dbReference>
<evidence type="ECO:0000256" key="3">
    <source>
        <dbReference type="ARBA" id="ARBA00022670"/>
    </source>
</evidence>
<sequence length="449" mass="49993">MSKKVVIAISVVFSVVVLAGLGVLIWWLVTDSDSNEIVTIILEGDGFENVTYTAAFTRIPATGEIFWWFFPSKAGISKPILLFLGSITGLPHSFLLNFGEIGPLDFDLNARNDSLVNDYSLLFVDGIVGTGFSKSEEKQDSINVDKLVDNLVQVLQSFYNINGNYSDAPLYIYEQGDGSHLAVPLTIRLTNDENYKNKLKGLFLGNPIIAPALVLTKLGLYLEELAMIDGDGRIVTEEFSNSVNSLVSEQKLEEAFDQFITLGSVINNNAGSIAANLGRIVEKLTPESERDYFGQNLYYERVVPSNIDMKRFMETVIAPSLGISGNVNYDESRNSTLYALRSIYMENYVDKVEQILNSTSVTVTIFNGNLDAVANTPGQLEWINNLKWPGNTEFTEAARQTLIINKQIEGYFRESSRLNFYWINVAGQSTLLDNPVATKKMLERITRLS</sequence>
<dbReference type="OrthoDB" id="443318at2759"/>
<dbReference type="Proteomes" id="UP000663880">
    <property type="component" value="Unassembled WGS sequence"/>
</dbReference>
<evidence type="ECO:0000313" key="9">
    <source>
        <dbReference type="Proteomes" id="UP000663880"/>
    </source>
</evidence>
<evidence type="ECO:0000256" key="2">
    <source>
        <dbReference type="ARBA" id="ARBA00022645"/>
    </source>
</evidence>
<keyword evidence="9" id="KW-1185">Reference proteome</keyword>
<evidence type="ECO:0000256" key="4">
    <source>
        <dbReference type="ARBA" id="ARBA00022729"/>
    </source>
</evidence>
<name>A0A821RX70_9NEOP</name>
<feature type="transmembrane region" description="Helical" evidence="7">
    <location>
        <begin position="7"/>
        <end position="29"/>
    </location>
</feature>
<dbReference type="Pfam" id="PF00450">
    <property type="entry name" value="Peptidase_S10"/>
    <property type="match status" value="1"/>
</dbReference>
<keyword evidence="7" id="KW-0472">Membrane</keyword>
<keyword evidence="3" id="KW-0645">Protease</keyword>
<evidence type="ECO:0000256" key="7">
    <source>
        <dbReference type="SAM" id="Phobius"/>
    </source>
</evidence>
<keyword evidence="4" id="KW-0732">Signal</keyword>